<dbReference type="EMBL" id="MNAO01000480">
    <property type="protein sequence ID" value="OHV14674.1"/>
    <property type="molecule type" value="Genomic_DNA"/>
</dbReference>
<gene>
    <name evidence="2" type="ORF">BK022_24735</name>
</gene>
<accession>A0A1S1P432</accession>
<dbReference type="AlphaFoldDB" id="A0A1S1P432"/>
<evidence type="ECO:0000313" key="3">
    <source>
        <dbReference type="Proteomes" id="UP000180215"/>
    </source>
</evidence>
<sequence>MVLKRTRTITGAAARALLLSLAVPAAALSQTIPRFAQFDVPTSTARSRPLLHATSPEVRSPTLEREHLRAQRIINRVCSGC</sequence>
<evidence type="ECO:0000256" key="1">
    <source>
        <dbReference type="SAM" id="SignalP"/>
    </source>
</evidence>
<proteinExistence type="predicted"/>
<dbReference type="Proteomes" id="UP000180215">
    <property type="component" value="Unassembled WGS sequence"/>
</dbReference>
<name>A0A1S1P432_METEX</name>
<keyword evidence="1" id="KW-0732">Signal</keyword>
<feature type="signal peptide" evidence="1">
    <location>
        <begin position="1"/>
        <end position="27"/>
    </location>
</feature>
<comment type="caution">
    <text evidence="2">The sequence shown here is derived from an EMBL/GenBank/DDBJ whole genome shotgun (WGS) entry which is preliminary data.</text>
</comment>
<evidence type="ECO:0008006" key="4">
    <source>
        <dbReference type="Google" id="ProtNLM"/>
    </source>
</evidence>
<protein>
    <recommendedName>
        <fullName evidence="4">Secreted protein</fullName>
    </recommendedName>
</protein>
<organism evidence="2 3">
    <name type="scientific">Methylorubrum extorquens</name>
    <name type="common">Methylobacterium dichloromethanicum</name>
    <name type="synonym">Methylobacterium extorquens</name>
    <dbReference type="NCBI Taxonomy" id="408"/>
    <lineage>
        <taxon>Bacteria</taxon>
        <taxon>Pseudomonadati</taxon>
        <taxon>Pseudomonadota</taxon>
        <taxon>Alphaproteobacteria</taxon>
        <taxon>Hyphomicrobiales</taxon>
        <taxon>Methylobacteriaceae</taxon>
        <taxon>Methylorubrum</taxon>
    </lineage>
</organism>
<evidence type="ECO:0000313" key="2">
    <source>
        <dbReference type="EMBL" id="OHV14674.1"/>
    </source>
</evidence>
<feature type="chain" id="PRO_5013386080" description="Secreted protein" evidence="1">
    <location>
        <begin position="28"/>
        <end position="81"/>
    </location>
</feature>
<reference evidence="2 3" key="1">
    <citation type="submission" date="2016-10" db="EMBL/GenBank/DDBJ databases">
        <title>Draft genome sequence of Methylobacterium extorquens CP3, a seed endophyte of Crotalaria pumila with plant growth-promoting and metal tolerance properties.</title>
        <authorList>
            <person name="Sanchez-Lopez A.S."/>
            <person name="Van Hamme J.D."/>
            <person name="Thijs S."/>
            <person name="Mcammond B.M."/>
            <person name="Stevens V."/>
            <person name="Gonzalez-Chavez M.D.C."/>
            <person name="Vangronsveld J."/>
        </authorList>
    </citation>
    <scope>NUCLEOTIDE SEQUENCE [LARGE SCALE GENOMIC DNA]</scope>
    <source>
        <strain evidence="2 3">CP3</strain>
    </source>
</reference>